<evidence type="ECO:0000313" key="10">
    <source>
        <dbReference type="Proteomes" id="UP001303587"/>
    </source>
</evidence>
<dbReference type="Gene3D" id="3.100.10.10">
    <property type="match status" value="1"/>
</dbReference>
<keyword evidence="2 5" id="KW-0689">Ribosomal protein</keyword>
<dbReference type="PROSITE" id="PS00475">
    <property type="entry name" value="RIBOSOMAL_L15"/>
    <property type="match status" value="1"/>
</dbReference>
<evidence type="ECO:0000313" key="9">
    <source>
        <dbReference type="EMBL" id="WNY25556.1"/>
    </source>
</evidence>
<proteinExistence type="inferred from homology"/>
<dbReference type="GO" id="GO:0019843">
    <property type="term" value="F:rRNA binding"/>
    <property type="evidence" value="ECO:0007669"/>
    <property type="project" value="UniProtKB-UniRule"/>
</dbReference>
<protein>
    <recommendedName>
        <fullName evidence="4 5">Large ribosomal subunit protein uL15</fullName>
    </recommendedName>
</protein>
<dbReference type="InterPro" id="IPR001196">
    <property type="entry name" value="Ribosomal_uL15_CS"/>
</dbReference>
<dbReference type="EMBL" id="CP131060">
    <property type="protein sequence ID" value="WNY25556.1"/>
    <property type="molecule type" value="Genomic_DNA"/>
</dbReference>
<dbReference type="InterPro" id="IPR021131">
    <property type="entry name" value="Ribosomal_uL15/eL18"/>
</dbReference>
<dbReference type="PANTHER" id="PTHR11721:SF3">
    <property type="entry name" value="LARGE RIBOSOMAL SUBUNIT PROTEIN UL15"/>
    <property type="match status" value="1"/>
</dbReference>
<evidence type="ECO:0000256" key="5">
    <source>
        <dbReference type="HAMAP-Rule" id="MF_01341"/>
    </source>
</evidence>
<sequence>MGHIRTKKYRGSRTCGGGTHKNRRGAGNRGGRGHAGGNAHHFIRAMREGYRPGYIYKGFTRPKAVVDPVFIVNVGELDELVAFLHEAEADYIELDGDTFVVDLYSIGIDKVLGTGRVTKKMIVKAESFSESAREKIEAAGGECIEVDGCDCACDGDCDCAEDEE</sequence>
<dbReference type="GO" id="GO:0022625">
    <property type="term" value="C:cytosolic large ribosomal subunit"/>
    <property type="evidence" value="ECO:0007669"/>
    <property type="project" value="TreeGrafter"/>
</dbReference>
<organism evidence="9 10">
    <name type="scientific">Methanolapillus millepedarum</name>
    <dbReference type="NCBI Taxonomy" id="3028296"/>
    <lineage>
        <taxon>Archaea</taxon>
        <taxon>Methanobacteriati</taxon>
        <taxon>Methanobacteriota</taxon>
        <taxon>Stenosarchaea group</taxon>
        <taxon>Methanomicrobia</taxon>
        <taxon>Methanosarcinales</taxon>
        <taxon>Methanosarcinaceae</taxon>
        <taxon>Methanolapillus</taxon>
    </lineage>
</organism>
<comment type="function">
    <text evidence="5">Binds to the 23S rRNA.</text>
</comment>
<evidence type="ECO:0000259" key="8">
    <source>
        <dbReference type="Pfam" id="PF00828"/>
    </source>
</evidence>
<accession>A0AA96V4F7</accession>
<dbReference type="PANTHER" id="PTHR11721">
    <property type="entry name" value="60S RIBOSOMAL PROTEIN L27A"/>
    <property type="match status" value="1"/>
</dbReference>
<dbReference type="Pfam" id="PF00828">
    <property type="entry name" value="Ribosomal_L27A"/>
    <property type="match status" value="1"/>
</dbReference>
<dbReference type="GO" id="GO:0003735">
    <property type="term" value="F:structural constituent of ribosome"/>
    <property type="evidence" value="ECO:0007669"/>
    <property type="project" value="InterPro"/>
</dbReference>
<evidence type="ECO:0000256" key="6">
    <source>
        <dbReference type="RuleBase" id="RU003888"/>
    </source>
</evidence>
<dbReference type="GO" id="GO:0006412">
    <property type="term" value="P:translation"/>
    <property type="evidence" value="ECO:0007669"/>
    <property type="project" value="UniProtKB-UniRule"/>
</dbReference>
<keyword evidence="5" id="KW-0699">rRNA-binding</keyword>
<dbReference type="InterPro" id="IPR030878">
    <property type="entry name" value="Ribosomal_uL15"/>
</dbReference>
<dbReference type="InterPro" id="IPR027386">
    <property type="entry name" value="Rbsml_uL15_N"/>
</dbReference>
<reference evidence="9 10" key="1">
    <citation type="submission" date="2023-07" db="EMBL/GenBank/DDBJ databases">
        <title>Closed genoem sequence of Methanosarcinaceae archaeon Ac7.</title>
        <authorList>
            <person name="Poehlein A."/>
            <person name="Protasov E."/>
            <person name="Platt K."/>
            <person name="Reeh H."/>
            <person name="Daniel R."/>
            <person name="Brune A."/>
        </authorList>
    </citation>
    <scope>NUCLEOTIDE SEQUENCE [LARGE SCALE GENOMIC DNA]</scope>
    <source>
        <strain evidence="9 10">Ac7</strain>
    </source>
</reference>
<comment type="similarity">
    <text evidence="1 5 6">Belongs to the universal ribosomal protein uL15 family.</text>
</comment>
<dbReference type="Gene3D" id="4.10.990.10">
    <property type="match status" value="1"/>
</dbReference>
<keyword evidence="3 5" id="KW-0687">Ribonucleoprotein</keyword>
<evidence type="ECO:0000256" key="1">
    <source>
        <dbReference type="ARBA" id="ARBA00007320"/>
    </source>
</evidence>
<evidence type="ECO:0000256" key="7">
    <source>
        <dbReference type="SAM" id="MobiDB-lite"/>
    </source>
</evidence>
<feature type="region of interest" description="Disordered" evidence="7">
    <location>
        <begin position="1"/>
        <end position="38"/>
    </location>
</feature>
<keyword evidence="10" id="KW-1185">Reference proteome</keyword>
<feature type="compositionally biased region" description="Basic residues" evidence="7">
    <location>
        <begin position="1"/>
        <end position="11"/>
    </location>
</feature>
<dbReference type="HAMAP" id="MF_01341">
    <property type="entry name" value="Ribosomal_uL15"/>
    <property type="match status" value="1"/>
</dbReference>
<feature type="compositionally biased region" description="Gly residues" evidence="7">
    <location>
        <begin position="27"/>
        <end position="36"/>
    </location>
</feature>
<keyword evidence="5" id="KW-0694">RNA-binding</keyword>
<dbReference type="Proteomes" id="UP001303587">
    <property type="component" value="Chromosome"/>
</dbReference>
<evidence type="ECO:0000256" key="2">
    <source>
        <dbReference type="ARBA" id="ARBA00022980"/>
    </source>
</evidence>
<feature type="domain" description="Large ribosomal subunit protein uL15/eL18" evidence="8">
    <location>
        <begin position="71"/>
        <end position="144"/>
    </location>
</feature>
<comment type="subunit">
    <text evidence="5">Part of the 50S ribosomal subunit.</text>
</comment>
<evidence type="ECO:0000256" key="4">
    <source>
        <dbReference type="ARBA" id="ARBA00035200"/>
    </source>
</evidence>
<gene>
    <name evidence="5" type="primary">rpl15</name>
    <name evidence="9" type="ORF">MsAc7_11080</name>
</gene>
<evidence type="ECO:0000256" key="3">
    <source>
        <dbReference type="ARBA" id="ARBA00023274"/>
    </source>
</evidence>
<dbReference type="AlphaFoldDB" id="A0AA96V4F7"/>
<dbReference type="SUPFAM" id="SSF52080">
    <property type="entry name" value="Ribosomal proteins L15p and L18e"/>
    <property type="match status" value="1"/>
</dbReference>
<name>A0AA96V4F7_9EURY</name>
<dbReference type="InterPro" id="IPR036227">
    <property type="entry name" value="Ribosomal_uL15/eL18_sf"/>
</dbReference>